<sequence length="132" mass="15486">MSDTSYPASSEELSDDRDEVPCGPPLLHDRFERVCLRVYSNNPLSFVLDVNLGERVVYEVVPYQRDTLYWFWGFLDIFQVQKTQEFVALWGRRRFQRLLMLDESSYRLFVVPLPRLLERMPPIGCGHGRSPG</sequence>
<dbReference type="Proteomes" id="UP000000311">
    <property type="component" value="Unassembled WGS sequence"/>
</dbReference>
<dbReference type="AlphaFoldDB" id="E2B0K2"/>
<keyword evidence="3" id="KW-1185">Reference proteome</keyword>
<dbReference type="InParanoid" id="E2B0K2"/>
<proteinExistence type="predicted"/>
<reference evidence="2 3" key="1">
    <citation type="journal article" date="2010" name="Science">
        <title>Genomic comparison of the ants Camponotus floridanus and Harpegnathos saltator.</title>
        <authorList>
            <person name="Bonasio R."/>
            <person name="Zhang G."/>
            <person name="Ye C."/>
            <person name="Mutti N.S."/>
            <person name="Fang X."/>
            <person name="Qin N."/>
            <person name="Donahue G."/>
            <person name="Yang P."/>
            <person name="Li Q."/>
            <person name="Li C."/>
            <person name="Zhang P."/>
            <person name="Huang Z."/>
            <person name="Berger S.L."/>
            <person name="Reinberg D."/>
            <person name="Wang J."/>
            <person name="Liebig J."/>
        </authorList>
    </citation>
    <scope>NUCLEOTIDE SEQUENCE [LARGE SCALE GENOMIC DNA]</scope>
    <source>
        <strain evidence="3">C129</strain>
    </source>
</reference>
<evidence type="ECO:0000313" key="3">
    <source>
        <dbReference type="Proteomes" id="UP000000311"/>
    </source>
</evidence>
<protein>
    <submittedName>
        <fullName evidence="2">Uncharacterized protein</fullName>
    </submittedName>
</protein>
<organism evidence="3">
    <name type="scientific">Camponotus floridanus</name>
    <name type="common">Florida carpenter ant</name>
    <dbReference type="NCBI Taxonomy" id="104421"/>
    <lineage>
        <taxon>Eukaryota</taxon>
        <taxon>Metazoa</taxon>
        <taxon>Ecdysozoa</taxon>
        <taxon>Arthropoda</taxon>
        <taxon>Hexapoda</taxon>
        <taxon>Insecta</taxon>
        <taxon>Pterygota</taxon>
        <taxon>Neoptera</taxon>
        <taxon>Endopterygota</taxon>
        <taxon>Hymenoptera</taxon>
        <taxon>Apocrita</taxon>
        <taxon>Aculeata</taxon>
        <taxon>Formicoidea</taxon>
        <taxon>Formicidae</taxon>
        <taxon>Formicinae</taxon>
        <taxon>Camponotus</taxon>
    </lineage>
</organism>
<evidence type="ECO:0000313" key="2">
    <source>
        <dbReference type="EMBL" id="EFN60785.1"/>
    </source>
</evidence>
<gene>
    <name evidence="2" type="ORF">EAG_01343</name>
</gene>
<dbReference type="EMBL" id="GL444628">
    <property type="protein sequence ID" value="EFN60785.1"/>
    <property type="molecule type" value="Genomic_DNA"/>
</dbReference>
<feature type="region of interest" description="Disordered" evidence="1">
    <location>
        <begin position="1"/>
        <end position="21"/>
    </location>
</feature>
<name>E2B0K2_CAMFO</name>
<evidence type="ECO:0000256" key="1">
    <source>
        <dbReference type="SAM" id="MobiDB-lite"/>
    </source>
</evidence>
<accession>E2B0K2</accession>